<organism evidence="1 2">
    <name type="scientific">Vombatus ursinus</name>
    <name type="common">Common wombat</name>
    <dbReference type="NCBI Taxonomy" id="29139"/>
    <lineage>
        <taxon>Eukaryota</taxon>
        <taxon>Metazoa</taxon>
        <taxon>Chordata</taxon>
        <taxon>Craniata</taxon>
        <taxon>Vertebrata</taxon>
        <taxon>Euteleostomi</taxon>
        <taxon>Mammalia</taxon>
        <taxon>Metatheria</taxon>
        <taxon>Diprotodontia</taxon>
        <taxon>Vombatidae</taxon>
        <taxon>Vombatus</taxon>
    </lineage>
</organism>
<evidence type="ECO:0000313" key="2">
    <source>
        <dbReference type="Proteomes" id="UP000314987"/>
    </source>
</evidence>
<dbReference type="GeneTree" id="ENSGT00940000153064"/>
<dbReference type="InterPro" id="IPR043502">
    <property type="entry name" value="DNA/RNA_pol_sf"/>
</dbReference>
<evidence type="ECO:0008006" key="3">
    <source>
        <dbReference type="Google" id="ProtNLM"/>
    </source>
</evidence>
<reference evidence="2" key="1">
    <citation type="submission" date="2018-12" db="EMBL/GenBank/DDBJ databases">
        <authorList>
            <person name="Yazar S."/>
        </authorList>
    </citation>
    <scope>NUCLEOTIDE SEQUENCE [LARGE SCALE GENOMIC DNA]</scope>
</reference>
<reference evidence="1" key="2">
    <citation type="submission" date="2025-08" db="UniProtKB">
        <authorList>
            <consortium name="Ensembl"/>
        </authorList>
    </citation>
    <scope>IDENTIFICATION</scope>
</reference>
<sequence length="247" mass="29079">MQLKKLEKEQIKNLQLNTKLEILKTKGEINKIEIKKTIELINKTESWFYEKTNKIDKLLVNLIKKKKKKNQITSIKNEKDEFTNNEEEIKTLIGNFFGQLYANKFHNLKEVKYLNNSISDKEIQQAINELSKKKSPGPDGFTSKFYQTFKEQLIPILYRLFGKIGEKGVLPNSFYDINMVLISKPGRKENYRPISLVNMDAKILNNILVRRLQYITNIVHCDQVQFIPEMQECFNIRKTTNIIDCIK</sequence>
<dbReference type="PANTHER" id="PTHR19446">
    <property type="entry name" value="REVERSE TRANSCRIPTASES"/>
    <property type="match status" value="1"/>
</dbReference>
<dbReference type="OMA" id="FIRARCS"/>
<reference evidence="1" key="3">
    <citation type="submission" date="2025-09" db="UniProtKB">
        <authorList>
            <consortium name="Ensembl"/>
        </authorList>
    </citation>
    <scope>IDENTIFICATION</scope>
</reference>
<evidence type="ECO:0000313" key="1">
    <source>
        <dbReference type="Ensembl" id="ENSVURP00010025004.1"/>
    </source>
</evidence>
<name>A0A4X2LJ21_VOMUR</name>
<dbReference type="Proteomes" id="UP000314987">
    <property type="component" value="Unassembled WGS sequence"/>
</dbReference>
<dbReference type="STRING" id="29139.ENSVURP00010025004"/>
<accession>A0A4X2LJ21</accession>
<dbReference type="SUPFAM" id="SSF56672">
    <property type="entry name" value="DNA/RNA polymerases"/>
    <property type="match status" value="1"/>
</dbReference>
<dbReference type="AlphaFoldDB" id="A0A4X2LJ21"/>
<dbReference type="Ensembl" id="ENSVURT00010028474.1">
    <property type="protein sequence ID" value="ENSVURP00010025004.1"/>
    <property type="gene ID" value="ENSVURG00010019157.1"/>
</dbReference>
<keyword evidence="2" id="KW-1185">Reference proteome</keyword>
<proteinExistence type="predicted"/>
<protein>
    <recommendedName>
        <fullName evidence="3">Reverse transcriptase domain-containing protein</fullName>
    </recommendedName>
</protein>